<protein>
    <submittedName>
        <fullName evidence="1">Uncharacterized protein</fullName>
    </submittedName>
</protein>
<dbReference type="Proteomes" id="UP000265618">
    <property type="component" value="Unassembled WGS sequence"/>
</dbReference>
<accession>A0A391NPU6</accession>
<reference evidence="1 2" key="1">
    <citation type="journal article" date="2018" name="PLoS ONE">
        <title>The draft genome of Kipferlia bialata reveals reductive genome evolution in fornicate parasites.</title>
        <authorList>
            <person name="Tanifuji G."/>
            <person name="Takabayashi S."/>
            <person name="Kume K."/>
            <person name="Takagi M."/>
            <person name="Nakayama T."/>
            <person name="Kamikawa R."/>
            <person name="Inagaki Y."/>
            <person name="Hashimoto T."/>
        </authorList>
    </citation>
    <scope>NUCLEOTIDE SEQUENCE [LARGE SCALE GENOMIC DNA]</scope>
    <source>
        <strain evidence="1">NY0173</strain>
    </source>
</reference>
<dbReference type="AlphaFoldDB" id="A0A391NPU6"/>
<sequence length="92" mass="10403">MLDSDMKAVCHVSQESVFVHPQRHRNTQERVCCSLYKFTVTTSRIEKAPVKGIPSCLSCEYKDTLSVFTHVNTAKFGRTTLSCQCGKPRVCF</sequence>
<dbReference type="EMBL" id="BDIP01000483">
    <property type="protein sequence ID" value="GCA62316.1"/>
    <property type="molecule type" value="Genomic_DNA"/>
</dbReference>
<evidence type="ECO:0000313" key="1">
    <source>
        <dbReference type="EMBL" id="GCA62316.1"/>
    </source>
</evidence>
<name>A0A391NPU6_9EUKA</name>
<evidence type="ECO:0000313" key="2">
    <source>
        <dbReference type="Proteomes" id="UP000265618"/>
    </source>
</evidence>
<organism evidence="1 2">
    <name type="scientific">Kipferlia bialata</name>
    <dbReference type="NCBI Taxonomy" id="797122"/>
    <lineage>
        <taxon>Eukaryota</taxon>
        <taxon>Metamonada</taxon>
        <taxon>Carpediemonas-like organisms</taxon>
        <taxon>Kipferlia</taxon>
    </lineage>
</organism>
<keyword evidence="2" id="KW-1185">Reference proteome</keyword>
<comment type="caution">
    <text evidence="1">The sequence shown here is derived from an EMBL/GenBank/DDBJ whole genome shotgun (WGS) entry which is preliminary data.</text>
</comment>
<proteinExistence type="predicted"/>
<gene>
    <name evidence="1" type="ORF">KIPB_002751</name>
</gene>